<dbReference type="PROSITE" id="PS00447">
    <property type="entry name" value="DNA_POLYMERASE_A"/>
    <property type="match status" value="1"/>
</dbReference>
<dbReference type="Pfam" id="PF01612">
    <property type="entry name" value="DNA_pol_A_exo1"/>
    <property type="match status" value="1"/>
</dbReference>
<organism evidence="11 12">
    <name type="scientific">Tsukamurella pseudospumae</name>
    <dbReference type="NCBI Taxonomy" id="239498"/>
    <lineage>
        <taxon>Bacteria</taxon>
        <taxon>Bacillati</taxon>
        <taxon>Actinomycetota</taxon>
        <taxon>Actinomycetes</taxon>
        <taxon>Mycobacteriales</taxon>
        <taxon>Tsukamurellaceae</taxon>
        <taxon>Tsukamurella</taxon>
    </lineage>
</organism>
<dbReference type="Gene3D" id="3.30.70.370">
    <property type="match status" value="1"/>
</dbReference>
<dbReference type="PANTHER" id="PTHR10133">
    <property type="entry name" value="DNA POLYMERASE I"/>
    <property type="match status" value="1"/>
</dbReference>
<dbReference type="Pfam" id="PF00476">
    <property type="entry name" value="DNA_pol_A"/>
    <property type="match status" value="1"/>
</dbReference>
<dbReference type="GO" id="GO:0008408">
    <property type="term" value="F:3'-5' exonuclease activity"/>
    <property type="evidence" value="ECO:0007669"/>
    <property type="project" value="InterPro"/>
</dbReference>
<feature type="domain" description="DNA-directed DNA polymerase family A palm" evidence="10">
    <location>
        <begin position="333"/>
        <end position="528"/>
    </location>
</feature>
<dbReference type="EMBL" id="LSRF01000056">
    <property type="protein sequence ID" value="KXP06724.1"/>
    <property type="molecule type" value="Genomic_DNA"/>
</dbReference>
<dbReference type="PRINTS" id="PR00868">
    <property type="entry name" value="DNAPOLI"/>
</dbReference>
<evidence type="ECO:0000256" key="3">
    <source>
        <dbReference type="ARBA" id="ARBA00020311"/>
    </source>
</evidence>
<dbReference type="STRING" id="239498.AXK60_11715"/>
<dbReference type="InterPro" id="IPR036397">
    <property type="entry name" value="RNaseH_sf"/>
</dbReference>
<dbReference type="InterPro" id="IPR002298">
    <property type="entry name" value="DNA_polymerase_A"/>
</dbReference>
<keyword evidence="6" id="KW-0235">DNA replication</keyword>
<evidence type="ECO:0000313" key="11">
    <source>
        <dbReference type="EMBL" id="KXP06724.1"/>
    </source>
</evidence>
<keyword evidence="4" id="KW-0808">Transferase</keyword>
<dbReference type="Gene3D" id="1.10.150.20">
    <property type="entry name" value="5' to 3' exonuclease, C-terminal subdomain"/>
    <property type="match status" value="1"/>
</dbReference>
<dbReference type="GO" id="GO:0006261">
    <property type="term" value="P:DNA-templated DNA replication"/>
    <property type="evidence" value="ECO:0007669"/>
    <property type="project" value="InterPro"/>
</dbReference>
<evidence type="ECO:0000256" key="6">
    <source>
        <dbReference type="ARBA" id="ARBA00022705"/>
    </source>
</evidence>
<gene>
    <name evidence="11" type="ORF">AXK60_11715</name>
</gene>
<comment type="catalytic activity">
    <reaction evidence="9">
        <text>DNA(n) + a 2'-deoxyribonucleoside 5'-triphosphate = DNA(n+1) + diphosphate</text>
        <dbReference type="Rhea" id="RHEA:22508"/>
        <dbReference type="Rhea" id="RHEA-COMP:17339"/>
        <dbReference type="Rhea" id="RHEA-COMP:17340"/>
        <dbReference type="ChEBI" id="CHEBI:33019"/>
        <dbReference type="ChEBI" id="CHEBI:61560"/>
        <dbReference type="ChEBI" id="CHEBI:173112"/>
        <dbReference type="EC" id="2.7.7.7"/>
    </reaction>
</comment>
<dbReference type="PANTHER" id="PTHR10133:SF27">
    <property type="entry name" value="DNA POLYMERASE NU"/>
    <property type="match status" value="1"/>
</dbReference>
<dbReference type="InterPro" id="IPR002562">
    <property type="entry name" value="3'-5'_exonuclease_dom"/>
</dbReference>
<name>A0A138A8H2_9ACTN</name>
<dbReference type="AlphaFoldDB" id="A0A138A8H2"/>
<dbReference type="SUPFAM" id="SSF56672">
    <property type="entry name" value="DNA/RNA polymerases"/>
    <property type="match status" value="1"/>
</dbReference>
<dbReference type="InterPro" id="IPR001098">
    <property type="entry name" value="DNA-dir_DNA_pol_A_palm_dom"/>
</dbReference>
<keyword evidence="5" id="KW-0548">Nucleotidyltransferase</keyword>
<sequence length="563" mass="60945">MSCIGLDVETTGIDWSDSLRTVQFGCGELAVVLDAASPLHRYAAAEVLSRADVWFTAHNAAFDIGHLHRAGLIDYRELWSRTVDTIILLRLLHPGDAWSRPAHGLKAATEQWCGQGASSADAKDALKALWRENKWRKESDGWKNTPVDAEPYILYGAADVFDGSLLCATLLPLAAELIGGAVIAREHRVQMLCHGMTLRGLRVDVEAAAQDAEATAELVEVLRADIADQFGLENPNSGKQLTAWFAARGVELPDTKADTIKALDLDGEAAELRDMLLKLRATSKEGATYLRKLSSASTDSDGITRLHPSIGALNARTGRFSITGPSMQNFPPSLRKYVLAEPGHVLVDADFSAVEVRLAAALAGDEALAGVFRRGEDPYLVVAGAIWGVNESTPPDLRKMRRSASKPVLLGHIYGRGPNSLAKSLGIEKNEAKALQSKMNELFPTLPAYVARARHSTAAGLTATRLPSGRVVQVHPREQYTASVNSTVQGAGRDLLVDALLALDDLGYGERVWLPIHDEWIVQVPEEEAEKACADLSRVMTTELRGVPITADAEVIGSHWRKA</sequence>
<evidence type="ECO:0000256" key="5">
    <source>
        <dbReference type="ARBA" id="ARBA00022695"/>
    </source>
</evidence>
<keyword evidence="7" id="KW-0239">DNA-directed DNA polymerase</keyword>
<dbReference type="GO" id="GO:0003677">
    <property type="term" value="F:DNA binding"/>
    <property type="evidence" value="ECO:0007669"/>
    <property type="project" value="UniProtKB-KW"/>
</dbReference>
<dbReference type="GO" id="GO:0006302">
    <property type="term" value="P:double-strand break repair"/>
    <property type="evidence" value="ECO:0007669"/>
    <property type="project" value="TreeGrafter"/>
</dbReference>
<dbReference type="Gene3D" id="3.30.420.10">
    <property type="entry name" value="Ribonuclease H-like superfamily/Ribonuclease H"/>
    <property type="match status" value="1"/>
</dbReference>
<protein>
    <recommendedName>
        <fullName evidence="3">DNA polymerase I</fullName>
        <ecNumber evidence="2">2.7.7.7</ecNumber>
    </recommendedName>
</protein>
<evidence type="ECO:0000256" key="2">
    <source>
        <dbReference type="ARBA" id="ARBA00012417"/>
    </source>
</evidence>
<comment type="caution">
    <text evidence="11">The sequence shown here is derived from an EMBL/GenBank/DDBJ whole genome shotgun (WGS) entry which is preliminary data.</text>
</comment>
<comment type="similarity">
    <text evidence="1">Belongs to the DNA polymerase type-A family.</text>
</comment>
<evidence type="ECO:0000256" key="8">
    <source>
        <dbReference type="ARBA" id="ARBA00023125"/>
    </source>
</evidence>
<reference evidence="12" key="1">
    <citation type="submission" date="2016-02" db="EMBL/GenBank/DDBJ databases">
        <authorList>
            <person name="Wen L."/>
            <person name="He K."/>
            <person name="Yang H."/>
        </authorList>
    </citation>
    <scope>NUCLEOTIDE SEQUENCE [LARGE SCALE GENOMIC DNA]</scope>
    <source>
        <strain evidence="12">JCM 15929</strain>
    </source>
</reference>
<dbReference type="EC" id="2.7.7.7" evidence="2"/>
<evidence type="ECO:0000256" key="9">
    <source>
        <dbReference type="ARBA" id="ARBA00049244"/>
    </source>
</evidence>
<dbReference type="Proteomes" id="UP000070258">
    <property type="component" value="Unassembled WGS sequence"/>
</dbReference>
<dbReference type="GO" id="GO:0003887">
    <property type="term" value="F:DNA-directed DNA polymerase activity"/>
    <property type="evidence" value="ECO:0007669"/>
    <property type="project" value="UniProtKB-KW"/>
</dbReference>
<keyword evidence="8" id="KW-0238">DNA-binding</keyword>
<dbReference type="InterPro" id="IPR019760">
    <property type="entry name" value="DNA-dir_DNA_pol_A_CS"/>
</dbReference>
<evidence type="ECO:0000256" key="7">
    <source>
        <dbReference type="ARBA" id="ARBA00022932"/>
    </source>
</evidence>
<dbReference type="InterPro" id="IPR012337">
    <property type="entry name" value="RNaseH-like_sf"/>
</dbReference>
<evidence type="ECO:0000256" key="1">
    <source>
        <dbReference type="ARBA" id="ARBA00007705"/>
    </source>
</evidence>
<dbReference type="SMART" id="SM00482">
    <property type="entry name" value="POLAc"/>
    <property type="match status" value="1"/>
</dbReference>
<evidence type="ECO:0000259" key="10">
    <source>
        <dbReference type="SMART" id="SM00482"/>
    </source>
</evidence>
<accession>A0A138A8H2</accession>
<evidence type="ECO:0000313" key="12">
    <source>
        <dbReference type="Proteomes" id="UP000070258"/>
    </source>
</evidence>
<proteinExistence type="inferred from homology"/>
<dbReference type="SUPFAM" id="SSF53098">
    <property type="entry name" value="Ribonuclease H-like"/>
    <property type="match status" value="1"/>
</dbReference>
<evidence type="ECO:0000256" key="4">
    <source>
        <dbReference type="ARBA" id="ARBA00022679"/>
    </source>
</evidence>
<dbReference type="InterPro" id="IPR043502">
    <property type="entry name" value="DNA/RNA_pol_sf"/>
</dbReference>